<evidence type="ECO:0000313" key="2">
    <source>
        <dbReference type="Proteomes" id="UP000309984"/>
    </source>
</evidence>
<reference evidence="1 2" key="1">
    <citation type="submission" date="2018-01" db="EMBL/GenBank/DDBJ databases">
        <title>Comparative genomics of Mycobacterium mucogenicum and Mycobacterium neoaurum clade members emphasizing tRNA and non-coding RNA.</title>
        <authorList>
            <person name="Behra P.R.K."/>
            <person name="Pettersson B.M.F."/>
            <person name="Das S."/>
            <person name="Dasgupta S."/>
            <person name="Kirsebom L.A."/>
        </authorList>
    </citation>
    <scope>NUCLEOTIDE SEQUENCE [LARGE SCALE GENOMIC DNA]</scope>
    <source>
        <strain evidence="1 2">DSM 45104</strain>
    </source>
</reference>
<proteinExistence type="predicted"/>
<protein>
    <submittedName>
        <fullName evidence="1">Uncharacterized protein</fullName>
    </submittedName>
</protein>
<gene>
    <name evidence="1" type="ORF">C1S79_09035</name>
</gene>
<dbReference type="Proteomes" id="UP000309984">
    <property type="component" value="Unassembled WGS sequence"/>
</dbReference>
<name>A0AA94UEG8_9MYCO</name>
<dbReference type="RefSeq" id="WP_138248719.1">
    <property type="nucleotide sequence ID" value="NZ_AP022616.1"/>
</dbReference>
<keyword evidence="2" id="KW-1185">Reference proteome</keyword>
<sequence>MPSTSAARANKSKLLGVDMPTGTWLVQSSYSGTSSREAWGYKGDRLDSRKDIPIRNTIFAMADSGLLRQGWQQCTIHTGGPYSWIKPGTDEYIIMSYMAGPPKIANVLWQNWHDGACEGRVKG</sequence>
<dbReference type="EMBL" id="POTM01000027">
    <property type="protein sequence ID" value="TLH69758.1"/>
    <property type="molecule type" value="Genomic_DNA"/>
</dbReference>
<evidence type="ECO:0000313" key="1">
    <source>
        <dbReference type="EMBL" id="TLH69758.1"/>
    </source>
</evidence>
<comment type="caution">
    <text evidence="1">The sequence shown here is derived from an EMBL/GenBank/DDBJ whole genome shotgun (WGS) entry which is preliminary data.</text>
</comment>
<dbReference type="AlphaFoldDB" id="A0AA94UEG8"/>
<organism evidence="1 2">
    <name type="scientific">Mycolicibacterium phocaicum</name>
    <dbReference type="NCBI Taxonomy" id="319706"/>
    <lineage>
        <taxon>Bacteria</taxon>
        <taxon>Bacillati</taxon>
        <taxon>Actinomycetota</taxon>
        <taxon>Actinomycetes</taxon>
        <taxon>Mycobacteriales</taxon>
        <taxon>Mycobacteriaceae</taxon>
        <taxon>Mycolicibacterium</taxon>
    </lineage>
</organism>
<accession>A0AA94UEG8</accession>